<dbReference type="PANTHER" id="PTHR34777">
    <property type="entry name" value="VQ MOTIF-CONTAINING PROTEIN 10"/>
    <property type="match status" value="1"/>
</dbReference>
<sequence>MEKKSGHQESDKKLKVRLIDTRYVVVDEKDFKTVVQNLTGKNSSVDWIGSNFANTSCNTSNRELKKNQDDPVIKYNDDMLLSSNNCNKSNSICENDYLSYGKNERDNVRVNGFNVFESSHDISVDVELSSFDIDQMLEDLPLMEDLDQWWQNLSS</sequence>
<comment type="caution">
    <text evidence="2">The sequence shown here is derived from an EMBL/GenBank/DDBJ whole genome shotgun (WGS) entry which is preliminary data.</text>
</comment>
<dbReference type="AlphaFoldDB" id="A0AAW1HNH4"/>
<evidence type="ECO:0000313" key="3">
    <source>
        <dbReference type="Proteomes" id="UP001443914"/>
    </source>
</evidence>
<keyword evidence="3" id="KW-1185">Reference proteome</keyword>
<name>A0AAW1HNH4_SAPOF</name>
<dbReference type="InterPro" id="IPR008889">
    <property type="entry name" value="VQ"/>
</dbReference>
<evidence type="ECO:0000313" key="2">
    <source>
        <dbReference type="EMBL" id="KAK9677778.1"/>
    </source>
</evidence>
<dbReference type="InterPro" id="IPR039608">
    <property type="entry name" value="VQ_1/10"/>
</dbReference>
<gene>
    <name evidence="2" type="ORF">RND81_11G166300</name>
</gene>
<proteinExistence type="predicted"/>
<evidence type="ECO:0000259" key="1">
    <source>
        <dbReference type="Pfam" id="PF05678"/>
    </source>
</evidence>
<dbReference type="EMBL" id="JBDFQZ010000011">
    <property type="protein sequence ID" value="KAK9677778.1"/>
    <property type="molecule type" value="Genomic_DNA"/>
</dbReference>
<dbReference type="Proteomes" id="UP001443914">
    <property type="component" value="Unassembled WGS sequence"/>
</dbReference>
<organism evidence="2 3">
    <name type="scientific">Saponaria officinalis</name>
    <name type="common">Common soapwort</name>
    <name type="synonym">Lychnis saponaria</name>
    <dbReference type="NCBI Taxonomy" id="3572"/>
    <lineage>
        <taxon>Eukaryota</taxon>
        <taxon>Viridiplantae</taxon>
        <taxon>Streptophyta</taxon>
        <taxon>Embryophyta</taxon>
        <taxon>Tracheophyta</taxon>
        <taxon>Spermatophyta</taxon>
        <taxon>Magnoliopsida</taxon>
        <taxon>eudicotyledons</taxon>
        <taxon>Gunneridae</taxon>
        <taxon>Pentapetalae</taxon>
        <taxon>Caryophyllales</taxon>
        <taxon>Caryophyllaceae</taxon>
        <taxon>Caryophylleae</taxon>
        <taxon>Saponaria</taxon>
    </lineage>
</organism>
<dbReference type="PANTHER" id="PTHR34777:SF22">
    <property type="entry name" value="OS05G0211700 PROTEIN"/>
    <property type="match status" value="1"/>
</dbReference>
<feature type="domain" description="VQ" evidence="1">
    <location>
        <begin position="20"/>
        <end position="44"/>
    </location>
</feature>
<reference evidence="2" key="1">
    <citation type="submission" date="2024-03" db="EMBL/GenBank/DDBJ databases">
        <title>WGS assembly of Saponaria officinalis var. Norfolk2.</title>
        <authorList>
            <person name="Jenkins J."/>
            <person name="Shu S."/>
            <person name="Grimwood J."/>
            <person name="Barry K."/>
            <person name="Goodstein D."/>
            <person name="Schmutz J."/>
            <person name="Leebens-Mack J."/>
            <person name="Osbourn A."/>
        </authorList>
    </citation>
    <scope>NUCLEOTIDE SEQUENCE [LARGE SCALE GENOMIC DNA]</scope>
    <source>
        <strain evidence="2">JIC</strain>
    </source>
</reference>
<protein>
    <recommendedName>
        <fullName evidence="1">VQ domain-containing protein</fullName>
    </recommendedName>
</protein>
<dbReference type="Pfam" id="PF05678">
    <property type="entry name" value="VQ"/>
    <property type="match status" value="1"/>
</dbReference>
<accession>A0AAW1HNH4</accession>